<dbReference type="Proteomes" id="UP000293162">
    <property type="component" value="Unassembled WGS sequence"/>
</dbReference>
<proteinExistence type="predicted"/>
<feature type="transmembrane region" description="Helical" evidence="2">
    <location>
        <begin position="6"/>
        <end position="24"/>
    </location>
</feature>
<evidence type="ECO:0000313" key="4">
    <source>
        <dbReference type="EMBL" id="RYU94130.1"/>
    </source>
</evidence>
<accession>A0A4V1ZCX0</accession>
<comment type="caution">
    <text evidence="4">The sequence shown here is derived from an EMBL/GenBank/DDBJ whole genome shotgun (WGS) entry which is preliminary data.</text>
</comment>
<keyword evidence="5" id="KW-1185">Reference proteome</keyword>
<dbReference type="OrthoDB" id="1522859at2"/>
<keyword evidence="2" id="KW-0472">Membrane</keyword>
<keyword evidence="1" id="KW-0175">Coiled coil</keyword>
<feature type="transmembrane region" description="Helical" evidence="2">
    <location>
        <begin position="276"/>
        <end position="293"/>
    </location>
</feature>
<feature type="coiled-coil region" evidence="1">
    <location>
        <begin position="301"/>
        <end position="328"/>
    </location>
</feature>
<reference evidence="4 5" key="1">
    <citation type="submission" date="2019-02" db="EMBL/GenBank/DDBJ databases">
        <title>Bacterial novel species Emticicia sp. 17J42-9 isolated from soil.</title>
        <authorList>
            <person name="Jung H.-Y."/>
        </authorList>
    </citation>
    <scope>NUCLEOTIDE SEQUENCE [LARGE SCALE GENOMIC DNA]</scope>
    <source>
        <strain evidence="4 5">17J42-9</strain>
    </source>
</reference>
<name>A0A4V1ZCX0_9BACT</name>
<sequence length="684" mass="78351">MLFLIYLLKVSACLAVFYGLYFFAFRKFTFHTLNRFYLLSTLCVGFLIPLISFETTKVVKATPVTIVENIPLASAPVYSPAYAPDYDSQKIATVKPEKKTDWRFYILSGYIMVAMVLLLFFCTKLFKIYQLSRKAVKAANLRIVQSDGQLTNASFFNLIFLNTNGLSANEKAQIIAHECVHVRQLHSIDVLLVELCKIALWFNPIIYFYKKSLIEIHEFEADLNTIQQFDSKNYAQLLLKLGINHQVDLTNQFSLRPLSTRIQFIFRKRTGGVKKVFYMLGLPLLALGIFSFAQRHEKLIYKATNKAAEKINSKIERLTEELQSTESDTILTQPEIKPLASTAPVDSVGYKLIINPFLLKIPEVQFPDYAKNPMISGVVTLTAQLERTPAYYSFDFFKNGKYITAGVSADSIQFFQNEKELRNGQDFELIYEKGTITGVNFKEHTRSETLGITIKITKNDPYKPLKQGGIPLQIRPAPDLKSPWRYRINLATQQDFKTDTLRTYMPANFLGKEPLVIINGQEYPSSILHKINPKSFGWSYLATPNEAHALEKYGEKARDGVLEVRTTDDFLFKPEKENQLALENIKREMDARRIYKNDKIVRVRLLDDEGNEFERVIIKGFFEDKNISVDIPINGKIHYEIDGRTVSESDVINYNGLFQGSGIRYGKIPDKNGYHANISLKTKR</sequence>
<evidence type="ECO:0000256" key="1">
    <source>
        <dbReference type="SAM" id="Coils"/>
    </source>
</evidence>
<feature type="domain" description="Peptidase M56" evidence="3">
    <location>
        <begin position="33"/>
        <end position="247"/>
    </location>
</feature>
<keyword evidence="2" id="KW-0812">Transmembrane</keyword>
<feature type="transmembrane region" description="Helical" evidence="2">
    <location>
        <begin position="36"/>
        <end position="53"/>
    </location>
</feature>
<dbReference type="EMBL" id="SEWF01000030">
    <property type="protein sequence ID" value="RYU94130.1"/>
    <property type="molecule type" value="Genomic_DNA"/>
</dbReference>
<keyword evidence="2" id="KW-1133">Transmembrane helix</keyword>
<protein>
    <recommendedName>
        <fullName evidence="3">Peptidase M56 domain-containing protein</fullName>
    </recommendedName>
</protein>
<organism evidence="4 5">
    <name type="scientific">Emticicia agri</name>
    <dbReference type="NCBI Taxonomy" id="2492393"/>
    <lineage>
        <taxon>Bacteria</taxon>
        <taxon>Pseudomonadati</taxon>
        <taxon>Bacteroidota</taxon>
        <taxon>Cytophagia</taxon>
        <taxon>Cytophagales</taxon>
        <taxon>Leadbetterellaceae</taxon>
        <taxon>Emticicia</taxon>
    </lineage>
</organism>
<evidence type="ECO:0000256" key="2">
    <source>
        <dbReference type="SAM" id="Phobius"/>
    </source>
</evidence>
<dbReference type="InterPro" id="IPR008756">
    <property type="entry name" value="Peptidase_M56"/>
</dbReference>
<dbReference type="Pfam" id="PF05569">
    <property type="entry name" value="Peptidase_M56"/>
    <property type="match status" value="1"/>
</dbReference>
<evidence type="ECO:0000313" key="5">
    <source>
        <dbReference type="Proteomes" id="UP000293162"/>
    </source>
</evidence>
<feature type="transmembrane region" description="Helical" evidence="2">
    <location>
        <begin position="104"/>
        <end position="126"/>
    </location>
</feature>
<evidence type="ECO:0000259" key="3">
    <source>
        <dbReference type="Pfam" id="PF05569"/>
    </source>
</evidence>
<dbReference type="AlphaFoldDB" id="A0A4V1ZCX0"/>
<dbReference type="RefSeq" id="WP_130022705.1">
    <property type="nucleotide sequence ID" value="NZ_SEWF01000030.1"/>
</dbReference>
<gene>
    <name evidence="4" type="ORF">EWM59_18310</name>
</gene>